<dbReference type="OrthoDB" id="1936068at2759"/>
<feature type="coiled-coil region" evidence="1">
    <location>
        <begin position="138"/>
        <end position="172"/>
    </location>
</feature>
<organism evidence="5 6">
    <name type="scientific">Kingdonia uniflora</name>
    <dbReference type="NCBI Taxonomy" id="39325"/>
    <lineage>
        <taxon>Eukaryota</taxon>
        <taxon>Viridiplantae</taxon>
        <taxon>Streptophyta</taxon>
        <taxon>Embryophyta</taxon>
        <taxon>Tracheophyta</taxon>
        <taxon>Spermatophyta</taxon>
        <taxon>Magnoliopsida</taxon>
        <taxon>Ranunculales</taxon>
        <taxon>Circaeasteraceae</taxon>
        <taxon>Kingdonia</taxon>
    </lineage>
</organism>
<evidence type="ECO:0000256" key="3">
    <source>
        <dbReference type="SAM" id="Phobius"/>
    </source>
</evidence>
<feature type="transmembrane region" description="Helical" evidence="3">
    <location>
        <begin position="633"/>
        <end position="651"/>
    </location>
</feature>
<gene>
    <name evidence="5" type="ORF">GIB67_009498</name>
</gene>
<dbReference type="AlphaFoldDB" id="A0A7J7NVY7"/>
<sequence>MTTYEDADFKVTTAGDFVDIDAPSEVSDHFKENLSSNGEGMTDLKSAGEILIRVELELAYSSEKFLNLDILLMHVAAKEGDFESLSADNYNVSDEAVEKGLEFDLLSGILDSEIRDLEKFTASLQQEIVDAHQMISSFEHLEEDFIQLEEKLHDSEKSLKQSQDQVADIKMQSARFQRSLSTFGGQENSPDRKDAEFSDNDQFSYTNTKLKMQTTEQRRHILRMLEKSLARELDLEKKLSESRHVEEDLKLKLHSAQEELFFTDDTTEAVFGRLLEAESSSVILMGISKELMGQLHSVQFTLRGSIRREEEMKVQLQNLMDQTKKLEQSNSELDDLLLMQVSNLKDTLKEVEDKYILTSSENFSLQEKVHSLEEKLKDAEFELQKANASPKESPEHHHISELSEMKNALRDSESKTSPEQTNEMNVEKMSLLEKQLRESDIQLQYAKASAEASQEQQSMLYSSIADMENLIEDLKSKVLKAENRVKSAETRSALLSDTNLELNDALNFLNGKTNSLETSLHQADNAKIETTKELGIRVKVIADLVPKLAIERERLQKQISSLTKENKILIEKFWKSEKQDSAKATSRIPSGEVLTKSAARYKANKLSEDSPLFETKQDVAVRDIEAGQLNIKFLLGGAFVLIVSVVAVYLFQEDRCPL</sequence>
<dbReference type="EMBL" id="JACGCM010000497">
    <property type="protein sequence ID" value="KAF6171357.1"/>
    <property type="molecule type" value="Genomic_DNA"/>
</dbReference>
<keyword evidence="3" id="KW-0472">Membrane</keyword>
<keyword evidence="3" id="KW-1133">Transmembrane helix</keyword>
<evidence type="ECO:0000256" key="2">
    <source>
        <dbReference type="SAM" id="MobiDB-lite"/>
    </source>
</evidence>
<proteinExistence type="predicted"/>
<feature type="compositionally biased region" description="Basic and acidic residues" evidence="2">
    <location>
        <begin position="405"/>
        <end position="416"/>
    </location>
</feature>
<comment type="caution">
    <text evidence="5">The sequence shown here is derived from an EMBL/GenBank/DDBJ whole genome shotgun (WGS) entry which is preliminary data.</text>
</comment>
<feature type="coiled-coil region" evidence="1">
    <location>
        <begin position="464"/>
        <end position="491"/>
    </location>
</feature>
<feature type="domain" description="WIT1/2 N-terminal helical bundle" evidence="4">
    <location>
        <begin position="45"/>
        <end position="183"/>
    </location>
</feature>
<dbReference type="PANTHER" id="PTHR35705:SF1">
    <property type="entry name" value="WPP DOMAIN-INTERACTING TAIL-ANCHORED PROTEIN 1"/>
    <property type="match status" value="1"/>
</dbReference>
<dbReference type="Proteomes" id="UP000541444">
    <property type="component" value="Unassembled WGS sequence"/>
</dbReference>
<keyword evidence="1" id="KW-0175">Coiled coil</keyword>
<protein>
    <recommendedName>
        <fullName evidence="4">WIT1/2 N-terminal helical bundle domain-containing protein</fullName>
    </recommendedName>
</protein>
<feature type="coiled-coil region" evidence="1">
    <location>
        <begin position="362"/>
        <end position="389"/>
    </location>
</feature>
<evidence type="ECO:0000313" key="5">
    <source>
        <dbReference type="EMBL" id="KAF6171357.1"/>
    </source>
</evidence>
<evidence type="ECO:0000313" key="6">
    <source>
        <dbReference type="Proteomes" id="UP000541444"/>
    </source>
</evidence>
<keyword evidence="6" id="KW-1185">Reference proteome</keyword>
<reference evidence="5 6" key="1">
    <citation type="journal article" date="2020" name="IScience">
        <title>Genome Sequencing of the Endangered Kingdonia uniflora (Circaeasteraceae, Ranunculales) Reveals Potential Mechanisms of Evolutionary Specialization.</title>
        <authorList>
            <person name="Sun Y."/>
            <person name="Deng T."/>
            <person name="Zhang A."/>
            <person name="Moore M.J."/>
            <person name="Landis J.B."/>
            <person name="Lin N."/>
            <person name="Zhang H."/>
            <person name="Zhang X."/>
            <person name="Huang J."/>
            <person name="Zhang X."/>
            <person name="Sun H."/>
            <person name="Wang H."/>
        </authorList>
    </citation>
    <scope>NUCLEOTIDE SEQUENCE [LARGE SCALE GENOMIC DNA]</scope>
    <source>
        <strain evidence="5">TB1705</strain>
        <tissue evidence="5">Leaf</tissue>
    </source>
</reference>
<feature type="region of interest" description="Disordered" evidence="2">
    <location>
        <begin position="181"/>
        <end position="200"/>
    </location>
</feature>
<dbReference type="InterPro" id="IPR039976">
    <property type="entry name" value="WIT1/WIT2"/>
</dbReference>
<accession>A0A7J7NVY7</accession>
<dbReference type="Pfam" id="PF26581">
    <property type="entry name" value="WIT1_2_N"/>
    <property type="match status" value="1"/>
</dbReference>
<feature type="coiled-coil region" evidence="1">
    <location>
        <begin position="306"/>
        <end position="336"/>
    </location>
</feature>
<keyword evidence="3" id="KW-0812">Transmembrane</keyword>
<feature type="coiled-coil region" evidence="1">
    <location>
        <begin position="545"/>
        <end position="572"/>
    </location>
</feature>
<dbReference type="PANTHER" id="PTHR35705">
    <property type="entry name" value="WPP DOMAIN-INTERACTING TAIL-ANCHORED PROTEIN 1"/>
    <property type="match status" value="1"/>
</dbReference>
<evidence type="ECO:0000256" key="1">
    <source>
        <dbReference type="SAM" id="Coils"/>
    </source>
</evidence>
<dbReference type="InterPro" id="IPR058610">
    <property type="entry name" value="WIT1_2_N"/>
</dbReference>
<evidence type="ECO:0000259" key="4">
    <source>
        <dbReference type="Pfam" id="PF26581"/>
    </source>
</evidence>
<feature type="region of interest" description="Disordered" evidence="2">
    <location>
        <begin position="405"/>
        <end position="424"/>
    </location>
</feature>
<name>A0A7J7NVY7_9MAGN</name>